<dbReference type="InterPro" id="IPR008971">
    <property type="entry name" value="HSP40/DnaJ_pept-bd"/>
</dbReference>
<accession>A0A378W2K3</accession>
<protein>
    <submittedName>
        <fullName evidence="1">DnaJ protein</fullName>
    </submittedName>
</protein>
<dbReference type="GO" id="GO:0051082">
    <property type="term" value="F:unfolded protein binding"/>
    <property type="evidence" value="ECO:0007669"/>
    <property type="project" value="InterPro"/>
</dbReference>
<dbReference type="AlphaFoldDB" id="A0A378W2K3"/>
<name>A0A378W2K3_NEIGO</name>
<reference evidence="1" key="1">
    <citation type="submission" date="2018-06" db="EMBL/GenBank/DDBJ databases">
        <authorList>
            <consortium name="Pathogen Informatics"/>
            <person name="Doyle S."/>
        </authorList>
    </citation>
    <scope>NUCLEOTIDE SEQUENCE [LARGE SCALE GENOMIC DNA]</scope>
    <source>
        <strain evidence="1">NCTC11421</strain>
    </source>
</reference>
<organism evidence="1">
    <name type="scientific">Neisseria gonorrhoeae</name>
    <dbReference type="NCBI Taxonomy" id="485"/>
    <lineage>
        <taxon>Bacteria</taxon>
        <taxon>Pseudomonadati</taxon>
        <taxon>Pseudomonadota</taxon>
        <taxon>Betaproteobacteria</taxon>
        <taxon>Neisseriales</taxon>
        <taxon>Neisseriaceae</taxon>
        <taxon>Neisseria</taxon>
    </lineage>
</organism>
<gene>
    <name evidence="1" type="primary">dnaJ_3</name>
    <name evidence="1" type="ORF">NCTC11421_03427</name>
</gene>
<proteinExistence type="predicted"/>
<sequence>MKGKGVKSLRSSATGDLYCHIVVETPVNLTDRQKSFWKNLSGFLRAWKTKRRARNRF</sequence>
<dbReference type="EMBL" id="UGRI01000001">
    <property type="protein sequence ID" value="SUA25403.1"/>
    <property type="molecule type" value="Genomic_DNA"/>
</dbReference>
<dbReference type="SUPFAM" id="SSF49493">
    <property type="entry name" value="HSP40/DnaJ peptide-binding domain"/>
    <property type="match status" value="1"/>
</dbReference>
<dbReference type="Gene3D" id="2.60.260.20">
    <property type="entry name" value="Urease metallochaperone UreE, N-terminal domain"/>
    <property type="match status" value="1"/>
</dbReference>
<dbReference type="GO" id="GO:0006457">
    <property type="term" value="P:protein folding"/>
    <property type="evidence" value="ECO:0007669"/>
    <property type="project" value="InterPro"/>
</dbReference>
<evidence type="ECO:0000313" key="1">
    <source>
        <dbReference type="EMBL" id="SUA25403.1"/>
    </source>
</evidence>